<name>A0AAD9Y2M8_COLKA</name>
<keyword evidence="1" id="KW-0472">Membrane</keyword>
<proteinExistence type="predicted"/>
<gene>
    <name evidence="2" type="ORF">CKAH01_19036</name>
</gene>
<feature type="transmembrane region" description="Helical" evidence="1">
    <location>
        <begin position="167"/>
        <end position="189"/>
    </location>
</feature>
<evidence type="ECO:0000313" key="2">
    <source>
        <dbReference type="EMBL" id="KAK2732665.1"/>
    </source>
</evidence>
<keyword evidence="1" id="KW-1133">Transmembrane helix</keyword>
<reference evidence="2" key="1">
    <citation type="submission" date="2023-02" db="EMBL/GenBank/DDBJ databases">
        <title>Colletotrichum kahawae CIFC_Que2 genome sequencing and assembly.</title>
        <authorList>
            <person name="Baroncelli R."/>
        </authorList>
    </citation>
    <scope>NUCLEOTIDE SEQUENCE</scope>
    <source>
        <strain evidence="2">CIFC_Que2</strain>
    </source>
</reference>
<protein>
    <submittedName>
        <fullName evidence="2">Uncharacterized protein</fullName>
    </submittedName>
</protein>
<dbReference type="AlphaFoldDB" id="A0AAD9Y2M8"/>
<feature type="transmembrane region" description="Helical" evidence="1">
    <location>
        <begin position="135"/>
        <end position="155"/>
    </location>
</feature>
<dbReference type="EMBL" id="VYYT01000537">
    <property type="protein sequence ID" value="KAK2732665.1"/>
    <property type="molecule type" value="Genomic_DNA"/>
</dbReference>
<dbReference type="Proteomes" id="UP001281614">
    <property type="component" value="Unassembled WGS sequence"/>
</dbReference>
<accession>A0AAD9Y2M8</accession>
<evidence type="ECO:0000256" key="1">
    <source>
        <dbReference type="SAM" id="Phobius"/>
    </source>
</evidence>
<organism evidence="2 3">
    <name type="scientific">Colletotrichum kahawae</name>
    <name type="common">Coffee berry disease fungus</name>
    <dbReference type="NCBI Taxonomy" id="34407"/>
    <lineage>
        <taxon>Eukaryota</taxon>
        <taxon>Fungi</taxon>
        <taxon>Dikarya</taxon>
        <taxon>Ascomycota</taxon>
        <taxon>Pezizomycotina</taxon>
        <taxon>Sordariomycetes</taxon>
        <taxon>Hypocreomycetidae</taxon>
        <taxon>Glomerellales</taxon>
        <taxon>Glomerellaceae</taxon>
        <taxon>Colletotrichum</taxon>
        <taxon>Colletotrichum gloeosporioides species complex</taxon>
    </lineage>
</organism>
<keyword evidence="3" id="KW-1185">Reference proteome</keyword>
<evidence type="ECO:0000313" key="3">
    <source>
        <dbReference type="Proteomes" id="UP001281614"/>
    </source>
</evidence>
<comment type="caution">
    <text evidence="2">The sequence shown here is derived from an EMBL/GenBank/DDBJ whole genome shotgun (WGS) entry which is preliminary data.</text>
</comment>
<feature type="transmembrane region" description="Helical" evidence="1">
    <location>
        <begin position="226"/>
        <end position="251"/>
    </location>
</feature>
<dbReference type="Gene3D" id="1.20.58.340">
    <property type="entry name" value="Magnesium transport protein CorA, transmembrane region"/>
    <property type="match status" value="1"/>
</dbReference>
<sequence length="331" mass="37826">MLQYYHANLVLYARFIIDYEEMYVLEKQPMFDPRLSDFKPGHLKEITKYSCRINEFERAGQRIVEGIEHLLAIAREAVACENATASERPNFADMELEIHGYCKETKGCLARLSGSLDHDMKFLGLRREMKQTSKVQQLTVLATIFLPLSLSAGVLSMQTRFKDLGALLYDFFGVTIILGVFVAPFLLFLKFLVLARDHILVNLDFEISQENKRRRPRNSYLAMRQYLSVGLWILLSVLAMLVLVSFILGMFKNVYLGAKVLGFENGSIRLCRASCNLHSLVCFIRSKAVDITEEEKMAAQGRSRRGNQDGSFGAILYWERYAKPTDCVCPE</sequence>
<keyword evidence="1" id="KW-0812">Transmembrane</keyword>